<dbReference type="PROSITE" id="PS51375">
    <property type="entry name" value="PPR"/>
    <property type="match status" value="5"/>
</dbReference>
<evidence type="ECO:0000256" key="2">
    <source>
        <dbReference type="PROSITE-ProRule" id="PRU00708"/>
    </source>
</evidence>
<evidence type="ECO:0008006" key="5">
    <source>
        <dbReference type="Google" id="ProtNLM"/>
    </source>
</evidence>
<dbReference type="GO" id="GO:0003723">
    <property type="term" value="F:RNA binding"/>
    <property type="evidence" value="ECO:0007669"/>
    <property type="project" value="InterPro"/>
</dbReference>
<feature type="repeat" description="PPR" evidence="2">
    <location>
        <begin position="202"/>
        <end position="237"/>
    </location>
</feature>
<name>D8T8G8_SELML</name>
<sequence length="690" mass="75691">MISRATLPKTWSGLLPQSIDPSVLARLGHKDLDVDNDVYATLLRECERSKSLSQGRYIHAHILASGKSGKTFLGNLLVRMYGKCGSIADAKEAFDQIHRKNVFSWTIMLGAFADCGHHRQAIQIYHAMVLEGVRPDCVAFASIAGICSELQCFQAGKAIHDCVLEQGAESDVIVANNLVTMYSKCGRIDGARCVFRRIKNKNPISWNAMIAAFAQCGDFASALELYVEHPVPDKITLILAAKACASLGDLDRGREIHARAVELGLESDLLVANSLIGMYGKCYCVGDAKRLFDGLEAKNRDVISWNSIIAAYILAGMSSQALELFRERMDVEPNRITFIALIDACSTLCDLEQGRWIHERIRSSEFAREVAVENGLLLMYAKCGSIEEAMAIFESMEGRRTLATSLVIMYCKFGCVADAMAVFSGMRSRDVVAWTAMITAFSQQEHTSMEAVDYFCQMDLDGSKPDEVTFASVLGSIARLGLLSRGRSVHCDVLACGFQSDVVVGTALLDMYSKCGSLIDAKRAFDDLGGSRNLVSWNAMIAAMAKHGDWSSGFELYRAMILEGVRPNDVTFTNMLFLCSHGGGGDRECGIWDACASIVLEFGVKITPDHHCSIVDVLGRSGRLEEAEEFVDKGMGFEPGIVEYRTLLGSCTVACDMERGARVAQRVMEIEPQTSMAYSLLAKILRRFCS</sequence>
<gene>
    <name evidence="3" type="ORF">SELMODRAFT_134446</name>
</gene>
<keyword evidence="4" id="KW-1185">Reference proteome</keyword>
<evidence type="ECO:0000313" key="4">
    <source>
        <dbReference type="Proteomes" id="UP000001514"/>
    </source>
</evidence>
<dbReference type="GO" id="GO:0005739">
    <property type="term" value="C:mitochondrion"/>
    <property type="evidence" value="ECO:0000318"/>
    <property type="project" value="GO_Central"/>
</dbReference>
<feature type="repeat" description="PPR" evidence="2">
    <location>
        <begin position="301"/>
        <end position="332"/>
    </location>
</feature>
<keyword evidence="1" id="KW-0677">Repeat</keyword>
<dbReference type="EMBL" id="GL377690">
    <property type="protein sequence ID" value="EFJ07033.1"/>
    <property type="molecule type" value="Genomic_DNA"/>
</dbReference>
<dbReference type="GO" id="GO:0080156">
    <property type="term" value="P:mitochondrial mRNA modification"/>
    <property type="evidence" value="ECO:0000318"/>
    <property type="project" value="GO_Central"/>
</dbReference>
<dbReference type="InterPro" id="IPR011990">
    <property type="entry name" value="TPR-like_helical_dom_sf"/>
</dbReference>
<protein>
    <recommendedName>
        <fullName evidence="5">Pentacotripeptide-repeat region of PRORP domain-containing protein</fullName>
    </recommendedName>
</protein>
<dbReference type="Pfam" id="PF01535">
    <property type="entry name" value="PPR"/>
    <property type="match status" value="7"/>
</dbReference>
<accession>D8T8G8</accession>
<organism evidence="4">
    <name type="scientific">Selaginella moellendorffii</name>
    <name type="common">Spikemoss</name>
    <dbReference type="NCBI Taxonomy" id="88036"/>
    <lineage>
        <taxon>Eukaryota</taxon>
        <taxon>Viridiplantae</taxon>
        <taxon>Streptophyta</taxon>
        <taxon>Embryophyta</taxon>
        <taxon>Tracheophyta</taxon>
        <taxon>Lycopodiopsida</taxon>
        <taxon>Selaginellales</taxon>
        <taxon>Selaginellaceae</taxon>
        <taxon>Selaginella</taxon>
    </lineage>
</organism>
<feature type="repeat" description="PPR" evidence="2">
    <location>
        <begin position="533"/>
        <end position="567"/>
    </location>
</feature>
<dbReference type="FunFam" id="1.25.40.10:FF:000158">
    <property type="entry name" value="pentatricopeptide repeat-containing protein At2g33680"/>
    <property type="match status" value="1"/>
</dbReference>
<dbReference type="Gene3D" id="1.25.40.10">
    <property type="entry name" value="Tetratricopeptide repeat domain"/>
    <property type="match status" value="5"/>
</dbReference>
<dbReference type="PANTHER" id="PTHR24015:SF548">
    <property type="entry name" value="OS08G0340900 PROTEIN"/>
    <property type="match status" value="1"/>
</dbReference>
<dbReference type="SUPFAM" id="SSF48452">
    <property type="entry name" value="TPR-like"/>
    <property type="match status" value="1"/>
</dbReference>
<dbReference type="InterPro" id="IPR046960">
    <property type="entry name" value="PPR_At4g14850-like_plant"/>
</dbReference>
<dbReference type="Proteomes" id="UP000001514">
    <property type="component" value="Unassembled WGS sequence"/>
</dbReference>
<dbReference type="InterPro" id="IPR002885">
    <property type="entry name" value="PPR_rpt"/>
</dbReference>
<dbReference type="NCBIfam" id="TIGR00756">
    <property type="entry name" value="PPR"/>
    <property type="match status" value="2"/>
</dbReference>
<dbReference type="HOGENOM" id="CLU_002706_15_6_1"/>
<feature type="repeat" description="PPR" evidence="2">
    <location>
        <begin position="430"/>
        <end position="465"/>
    </location>
</feature>
<evidence type="ECO:0000313" key="3">
    <source>
        <dbReference type="EMBL" id="EFJ07033.1"/>
    </source>
</evidence>
<feature type="repeat" description="PPR" evidence="2">
    <location>
        <begin position="101"/>
        <end position="135"/>
    </location>
</feature>
<dbReference type="PANTHER" id="PTHR24015">
    <property type="entry name" value="OS07G0578800 PROTEIN-RELATED"/>
    <property type="match status" value="1"/>
</dbReference>
<dbReference type="KEGG" id="smo:SELMODRAFT_134446"/>
<proteinExistence type="predicted"/>
<dbReference type="InParanoid" id="D8T8G8"/>
<dbReference type="Pfam" id="PF13041">
    <property type="entry name" value="PPR_2"/>
    <property type="match status" value="2"/>
</dbReference>
<dbReference type="AlphaFoldDB" id="D8T8G8"/>
<dbReference type="Gramene" id="EFJ07033">
    <property type="protein sequence ID" value="EFJ07033"/>
    <property type="gene ID" value="SELMODRAFT_134446"/>
</dbReference>
<reference evidence="3 4" key="1">
    <citation type="journal article" date="2011" name="Science">
        <title>The Selaginella genome identifies genetic changes associated with the evolution of vascular plants.</title>
        <authorList>
            <person name="Banks J.A."/>
            <person name="Nishiyama T."/>
            <person name="Hasebe M."/>
            <person name="Bowman J.L."/>
            <person name="Gribskov M."/>
            <person name="dePamphilis C."/>
            <person name="Albert V.A."/>
            <person name="Aono N."/>
            <person name="Aoyama T."/>
            <person name="Ambrose B.A."/>
            <person name="Ashton N.W."/>
            <person name="Axtell M.J."/>
            <person name="Barker E."/>
            <person name="Barker M.S."/>
            <person name="Bennetzen J.L."/>
            <person name="Bonawitz N.D."/>
            <person name="Chapple C."/>
            <person name="Cheng C."/>
            <person name="Correa L.G."/>
            <person name="Dacre M."/>
            <person name="DeBarry J."/>
            <person name="Dreyer I."/>
            <person name="Elias M."/>
            <person name="Engstrom E.M."/>
            <person name="Estelle M."/>
            <person name="Feng L."/>
            <person name="Finet C."/>
            <person name="Floyd S.K."/>
            <person name="Frommer W.B."/>
            <person name="Fujita T."/>
            <person name="Gramzow L."/>
            <person name="Gutensohn M."/>
            <person name="Harholt J."/>
            <person name="Hattori M."/>
            <person name="Heyl A."/>
            <person name="Hirai T."/>
            <person name="Hiwatashi Y."/>
            <person name="Ishikawa M."/>
            <person name="Iwata M."/>
            <person name="Karol K.G."/>
            <person name="Koehler B."/>
            <person name="Kolukisaoglu U."/>
            <person name="Kubo M."/>
            <person name="Kurata T."/>
            <person name="Lalonde S."/>
            <person name="Li K."/>
            <person name="Li Y."/>
            <person name="Litt A."/>
            <person name="Lyons E."/>
            <person name="Manning G."/>
            <person name="Maruyama T."/>
            <person name="Michael T.P."/>
            <person name="Mikami K."/>
            <person name="Miyazaki S."/>
            <person name="Morinaga S."/>
            <person name="Murata T."/>
            <person name="Mueller-Roeber B."/>
            <person name="Nelson D.R."/>
            <person name="Obara M."/>
            <person name="Oguri Y."/>
            <person name="Olmstead R.G."/>
            <person name="Onodera N."/>
            <person name="Petersen B.L."/>
            <person name="Pils B."/>
            <person name="Prigge M."/>
            <person name="Rensing S.A."/>
            <person name="Riano-Pachon D.M."/>
            <person name="Roberts A.W."/>
            <person name="Sato Y."/>
            <person name="Scheller H.V."/>
            <person name="Schulz B."/>
            <person name="Schulz C."/>
            <person name="Shakirov E.V."/>
            <person name="Shibagaki N."/>
            <person name="Shinohara N."/>
            <person name="Shippen D.E."/>
            <person name="Soerensen I."/>
            <person name="Sotooka R."/>
            <person name="Sugimoto N."/>
            <person name="Sugita M."/>
            <person name="Sumikawa N."/>
            <person name="Tanurdzic M."/>
            <person name="Theissen G."/>
            <person name="Ulvskov P."/>
            <person name="Wakazuki S."/>
            <person name="Weng J.K."/>
            <person name="Willats W.W."/>
            <person name="Wipf D."/>
            <person name="Wolf P.G."/>
            <person name="Yang L."/>
            <person name="Zimmer A.D."/>
            <person name="Zhu Q."/>
            <person name="Mitros T."/>
            <person name="Hellsten U."/>
            <person name="Loque D."/>
            <person name="Otillar R."/>
            <person name="Salamov A."/>
            <person name="Schmutz J."/>
            <person name="Shapiro H."/>
            <person name="Lindquist E."/>
            <person name="Lucas S."/>
            <person name="Rokhsar D."/>
            <person name="Grigoriev I.V."/>
        </authorList>
    </citation>
    <scope>NUCLEOTIDE SEQUENCE [LARGE SCALE GENOMIC DNA]</scope>
</reference>
<dbReference type="GO" id="GO:0048731">
    <property type="term" value="P:system development"/>
    <property type="evidence" value="ECO:0007669"/>
    <property type="project" value="UniProtKB-ARBA"/>
</dbReference>
<dbReference type="eggNOG" id="KOG4197">
    <property type="taxonomic scope" value="Eukaryota"/>
</dbReference>
<evidence type="ECO:0000256" key="1">
    <source>
        <dbReference type="ARBA" id="ARBA00022737"/>
    </source>
</evidence>